<dbReference type="FunFam" id="3.40.50.300:FF:000032">
    <property type="entry name" value="Export ABC transporter ATP-binding protein"/>
    <property type="match status" value="1"/>
</dbReference>
<keyword evidence="3 5" id="KW-0067">ATP-binding</keyword>
<dbReference type="GO" id="GO:0098796">
    <property type="term" value="C:membrane protein complex"/>
    <property type="evidence" value="ECO:0007669"/>
    <property type="project" value="UniProtKB-ARBA"/>
</dbReference>
<reference evidence="5 6" key="1">
    <citation type="submission" date="2018-11" db="EMBL/GenBank/DDBJ databases">
        <authorList>
            <person name="Criscuolo A."/>
        </authorList>
    </citation>
    <scope>NUCLEOTIDE SEQUENCE [LARGE SCALE GENOMIC DNA]</scope>
    <source>
        <strain evidence="5">ATB-66</strain>
    </source>
</reference>
<accession>A0A3P5WS44</accession>
<dbReference type="SMART" id="SM00382">
    <property type="entry name" value="AAA"/>
    <property type="match status" value="1"/>
</dbReference>
<protein>
    <submittedName>
        <fullName evidence="5">ABC transporter ATP-binding protein YxdL</fullName>
    </submittedName>
</protein>
<dbReference type="EMBL" id="UXAV01000029">
    <property type="protein sequence ID" value="VDC24002.1"/>
    <property type="molecule type" value="Genomic_DNA"/>
</dbReference>
<sequence length="260" mass="29202">MTKKSIVKLTEVTKIYEGKVMHRALNRLDFEVEKGEFVAVMGPSGSGKTTLLNLISTIDLPTYGRLLINNVEPETLSQNKLALFRRRTLGFVFQDINLLQMLTVEENLVLPLTIDGLPVREMEKRVASLAKQLDLATILHRRPDELSGGQAQRTAIGRALIHQPKIILADEPTGNLDSKSARDVLELLKAINQREGTTVIMVTHDPIAASFCDRVLFIKDGEFFNEIYKDEQRQTFFQRILNVLSLLGGNVHDLSSVRLP</sequence>
<dbReference type="InterPro" id="IPR027417">
    <property type="entry name" value="P-loop_NTPase"/>
</dbReference>
<dbReference type="PANTHER" id="PTHR24220">
    <property type="entry name" value="IMPORT ATP-BINDING PROTEIN"/>
    <property type="match status" value="1"/>
</dbReference>
<dbReference type="GO" id="GO:0022857">
    <property type="term" value="F:transmembrane transporter activity"/>
    <property type="evidence" value="ECO:0007669"/>
    <property type="project" value="TreeGrafter"/>
</dbReference>
<evidence type="ECO:0000259" key="4">
    <source>
        <dbReference type="PROSITE" id="PS50893"/>
    </source>
</evidence>
<dbReference type="AlphaFoldDB" id="A0A3P5WS44"/>
<evidence type="ECO:0000313" key="5">
    <source>
        <dbReference type="EMBL" id="VDC24002.1"/>
    </source>
</evidence>
<evidence type="ECO:0000313" key="6">
    <source>
        <dbReference type="Proteomes" id="UP000270468"/>
    </source>
</evidence>
<gene>
    <name evidence="5" type="primary">yxdL</name>
    <name evidence="5" type="ORF">FILTAD_00967</name>
</gene>
<dbReference type="CDD" id="cd03255">
    <property type="entry name" value="ABC_MJ0796_LolCDE_FtsE"/>
    <property type="match status" value="1"/>
</dbReference>
<evidence type="ECO:0000256" key="1">
    <source>
        <dbReference type="ARBA" id="ARBA00022448"/>
    </source>
</evidence>
<dbReference type="RefSeq" id="WP_124069398.1">
    <property type="nucleotide sequence ID" value="NZ_CBCRXF010000023.1"/>
</dbReference>
<dbReference type="SUPFAM" id="SSF52540">
    <property type="entry name" value="P-loop containing nucleoside triphosphate hydrolases"/>
    <property type="match status" value="1"/>
</dbReference>
<dbReference type="InterPro" id="IPR015854">
    <property type="entry name" value="ABC_transpr_LolD-like"/>
</dbReference>
<evidence type="ECO:0000256" key="3">
    <source>
        <dbReference type="ARBA" id="ARBA00022840"/>
    </source>
</evidence>
<proteinExistence type="predicted"/>
<dbReference type="Proteomes" id="UP000270468">
    <property type="component" value="Unassembled WGS sequence"/>
</dbReference>
<dbReference type="PROSITE" id="PS50893">
    <property type="entry name" value="ABC_TRANSPORTER_2"/>
    <property type="match status" value="1"/>
</dbReference>
<dbReference type="Gene3D" id="3.40.50.300">
    <property type="entry name" value="P-loop containing nucleotide triphosphate hydrolases"/>
    <property type="match status" value="1"/>
</dbReference>
<dbReference type="GO" id="GO:0005886">
    <property type="term" value="C:plasma membrane"/>
    <property type="evidence" value="ECO:0007669"/>
    <property type="project" value="TreeGrafter"/>
</dbReference>
<dbReference type="PANTHER" id="PTHR24220:SF494">
    <property type="entry name" value="ABC TRANSPORTER ATP-BINDING PROTEIN YXDL"/>
    <property type="match status" value="1"/>
</dbReference>
<dbReference type="InterPro" id="IPR017911">
    <property type="entry name" value="MacB-like_ATP-bd"/>
</dbReference>
<dbReference type="InterPro" id="IPR003593">
    <property type="entry name" value="AAA+_ATPase"/>
</dbReference>
<dbReference type="InterPro" id="IPR003439">
    <property type="entry name" value="ABC_transporter-like_ATP-bd"/>
</dbReference>
<dbReference type="GO" id="GO:0016887">
    <property type="term" value="F:ATP hydrolysis activity"/>
    <property type="evidence" value="ECO:0007669"/>
    <property type="project" value="InterPro"/>
</dbReference>
<feature type="domain" description="ABC transporter" evidence="4">
    <location>
        <begin position="7"/>
        <end position="245"/>
    </location>
</feature>
<evidence type="ECO:0000256" key="2">
    <source>
        <dbReference type="ARBA" id="ARBA00022741"/>
    </source>
</evidence>
<dbReference type="OrthoDB" id="9791546at2"/>
<keyword evidence="2" id="KW-0547">Nucleotide-binding</keyword>
<keyword evidence="6" id="KW-1185">Reference proteome</keyword>
<dbReference type="Pfam" id="PF00005">
    <property type="entry name" value="ABC_tran"/>
    <property type="match status" value="1"/>
</dbReference>
<dbReference type="GO" id="GO:0005524">
    <property type="term" value="F:ATP binding"/>
    <property type="evidence" value="ECO:0007669"/>
    <property type="project" value="UniProtKB-KW"/>
</dbReference>
<keyword evidence="1" id="KW-0813">Transport</keyword>
<organism evidence="5 6">
    <name type="scientific">Filibacter tadaridae</name>
    <dbReference type="NCBI Taxonomy" id="2483811"/>
    <lineage>
        <taxon>Bacteria</taxon>
        <taxon>Bacillati</taxon>
        <taxon>Bacillota</taxon>
        <taxon>Bacilli</taxon>
        <taxon>Bacillales</taxon>
        <taxon>Caryophanaceae</taxon>
        <taxon>Filibacter</taxon>
    </lineage>
</organism>
<name>A0A3P5WS44_9BACL</name>